<comment type="subcellular location">
    <subcellularLocation>
        <location evidence="1">Mitochondrion</location>
    </subcellularLocation>
</comment>
<organism evidence="8 9">
    <name type="scientific">Aaosphaeria arxii CBS 175.79</name>
    <dbReference type="NCBI Taxonomy" id="1450172"/>
    <lineage>
        <taxon>Eukaryota</taxon>
        <taxon>Fungi</taxon>
        <taxon>Dikarya</taxon>
        <taxon>Ascomycota</taxon>
        <taxon>Pezizomycotina</taxon>
        <taxon>Dothideomycetes</taxon>
        <taxon>Pleosporomycetidae</taxon>
        <taxon>Pleosporales</taxon>
        <taxon>Pleosporales incertae sedis</taxon>
        <taxon>Aaosphaeria</taxon>
    </lineage>
</organism>
<dbReference type="GO" id="GO:0016740">
    <property type="term" value="F:transferase activity"/>
    <property type="evidence" value="ECO:0007669"/>
    <property type="project" value="UniProtKB-KW"/>
</dbReference>
<comment type="similarity">
    <text evidence="2">Belongs to the AIM9 family.</text>
</comment>
<evidence type="ECO:0000256" key="4">
    <source>
        <dbReference type="ARBA" id="ARBA00022946"/>
    </source>
</evidence>
<dbReference type="Proteomes" id="UP000799778">
    <property type="component" value="Unassembled WGS sequence"/>
</dbReference>
<dbReference type="PANTHER" id="PTHR36091:SF1">
    <property type="entry name" value="ALTERED INHERITANCE OF MITOCHONDRIA PROTEIN 9, MITOCHONDRIAL"/>
    <property type="match status" value="1"/>
</dbReference>
<sequence length="425" mass="48395">MAPECPKQADPLFFYTSGRWLWNEDKQLQERFRYFLVPELQEAGRHAVGASRCLAITKIGEGNLNKAYRLEMDDGQIVVGKIPHPNAGPSFFTTASEVATMEYARSVLGLPVPKVLAWSASDNNPVGAEYIIMEEAKGTQLNRVWDDLPLKFRCDILRQVVDIESRLLSVSFQQIGSLYFKDSNVPGCMPAAPTAGSQKIVDQISSRFCLGPIARREFWENERAHMSQHQGPWTSASEYMVSVAQREMEWINLYGSSQLDSSLDVSKQFQFISSNQNSPDVHISALERYISAVPHLIPRDPTMTCPRFWHPDFHAGNIFIDEQNRISSIIDWPPLMLDYSVERRLFFPDNFKTLNEDEKNEIRYQVSQSILINSYETATAKINPVIHQKLHHPAGKTLKQLETFAGGSWDNCIFPLIECLLHVKR</sequence>
<dbReference type="InterPro" id="IPR002575">
    <property type="entry name" value="Aminoglycoside_PTrfase"/>
</dbReference>
<evidence type="ECO:0000256" key="6">
    <source>
        <dbReference type="ARBA" id="ARBA00031849"/>
    </source>
</evidence>
<accession>A0A6A5XB58</accession>
<keyword evidence="9" id="KW-1185">Reference proteome</keyword>
<dbReference type="GO" id="GO:0005739">
    <property type="term" value="C:mitochondrion"/>
    <property type="evidence" value="ECO:0007669"/>
    <property type="project" value="UniProtKB-SubCell"/>
</dbReference>
<keyword evidence="5" id="KW-0496">Mitochondrion</keyword>
<dbReference type="EMBL" id="ML978077">
    <property type="protein sequence ID" value="KAF2010202.1"/>
    <property type="molecule type" value="Genomic_DNA"/>
</dbReference>
<evidence type="ECO:0000259" key="7">
    <source>
        <dbReference type="Pfam" id="PF01636"/>
    </source>
</evidence>
<dbReference type="Gene3D" id="3.30.200.20">
    <property type="entry name" value="Phosphorylase Kinase, domain 1"/>
    <property type="match status" value="1"/>
</dbReference>
<evidence type="ECO:0000256" key="3">
    <source>
        <dbReference type="ARBA" id="ARBA00016197"/>
    </source>
</evidence>
<evidence type="ECO:0000256" key="5">
    <source>
        <dbReference type="ARBA" id="ARBA00023128"/>
    </source>
</evidence>
<gene>
    <name evidence="8" type="ORF">BU24DRAFT_444793</name>
</gene>
<keyword evidence="4" id="KW-0809">Transit peptide</keyword>
<dbReference type="Pfam" id="PF01636">
    <property type="entry name" value="APH"/>
    <property type="match status" value="1"/>
</dbReference>
<dbReference type="InterPro" id="IPR011009">
    <property type="entry name" value="Kinase-like_dom_sf"/>
</dbReference>
<dbReference type="InterPro" id="IPR051035">
    <property type="entry name" value="Mito_inheritance_9"/>
</dbReference>
<reference evidence="8" key="1">
    <citation type="journal article" date="2020" name="Stud. Mycol.">
        <title>101 Dothideomycetes genomes: a test case for predicting lifestyles and emergence of pathogens.</title>
        <authorList>
            <person name="Haridas S."/>
            <person name="Albert R."/>
            <person name="Binder M."/>
            <person name="Bloem J."/>
            <person name="Labutti K."/>
            <person name="Salamov A."/>
            <person name="Andreopoulos B."/>
            <person name="Baker S."/>
            <person name="Barry K."/>
            <person name="Bills G."/>
            <person name="Bluhm B."/>
            <person name="Cannon C."/>
            <person name="Castanera R."/>
            <person name="Culley D."/>
            <person name="Daum C."/>
            <person name="Ezra D."/>
            <person name="Gonzalez J."/>
            <person name="Henrissat B."/>
            <person name="Kuo A."/>
            <person name="Liang C."/>
            <person name="Lipzen A."/>
            <person name="Lutzoni F."/>
            <person name="Magnuson J."/>
            <person name="Mondo S."/>
            <person name="Nolan M."/>
            <person name="Ohm R."/>
            <person name="Pangilinan J."/>
            <person name="Park H.-J."/>
            <person name="Ramirez L."/>
            <person name="Alfaro M."/>
            <person name="Sun H."/>
            <person name="Tritt A."/>
            <person name="Yoshinaga Y."/>
            <person name="Zwiers L.-H."/>
            <person name="Turgeon B."/>
            <person name="Goodwin S."/>
            <person name="Spatafora J."/>
            <person name="Crous P."/>
            <person name="Grigoriev I."/>
        </authorList>
    </citation>
    <scope>NUCLEOTIDE SEQUENCE</scope>
    <source>
        <strain evidence="8">CBS 175.79</strain>
    </source>
</reference>
<dbReference type="SUPFAM" id="SSF56112">
    <property type="entry name" value="Protein kinase-like (PK-like)"/>
    <property type="match status" value="1"/>
</dbReference>
<dbReference type="AlphaFoldDB" id="A0A6A5XB58"/>
<dbReference type="PANTHER" id="PTHR36091">
    <property type="entry name" value="ALTERED INHERITANCE OF MITOCHONDRIA PROTEIN 9, MITOCHONDRIAL"/>
    <property type="match status" value="1"/>
</dbReference>
<keyword evidence="8" id="KW-0808">Transferase</keyword>
<protein>
    <recommendedName>
        <fullName evidence="3">Altered inheritance of mitochondria protein 9, mitochondrial</fullName>
    </recommendedName>
    <alternativeName>
        <fullName evidence="6">Found in mitochondrial proteome protein 29</fullName>
    </alternativeName>
</protein>
<evidence type="ECO:0000313" key="9">
    <source>
        <dbReference type="Proteomes" id="UP000799778"/>
    </source>
</evidence>
<evidence type="ECO:0000256" key="2">
    <source>
        <dbReference type="ARBA" id="ARBA00005543"/>
    </source>
</evidence>
<evidence type="ECO:0000313" key="8">
    <source>
        <dbReference type="EMBL" id="KAF2010202.1"/>
    </source>
</evidence>
<dbReference type="OrthoDB" id="2968323at2759"/>
<evidence type="ECO:0000256" key="1">
    <source>
        <dbReference type="ARBA" id="ARBA00004173"/>
    </source>
</evidence>
<name>A0A6A5XB58_9PLEO</name>
<dbReference type="RefSeq" id="XP_033378541.1">
    <property type="nucleotide sequence ID" value="XM_033530656.1"/>
</dbReference>
<feature type="domain" description="Aminoglycoside phosphotransferase" evidence="7">
    <location>
        <begin position="56"/>
        <end position="333"/>
    </location>
</feature>
<dbReference type="GeneID" id="54288053"/>
<proteinExistence type="inferred from homology"/>